<feature type="domain" description="A-factor biosynthesis hotdog" evidence="1">
    <location>
        <begin position="197"/>
        <end position="298"/>
    </location>
</feature>
<dbReference type="NCBIfam" id="NF041195">
    <property type="entry name" value="ScbA_BarX_GamBu"/>
    <property type="match status" value="1"/>
</dbReference>
<organism evidence="2 3">
    <name type="scientific">Rhodococcus parequi</name>
    <dbReference type="NCBI Taxonomy" id="3137122"/>
    <lineage>
        <taxon>Bacteria</taxon>
        <taxon>Bacillati</taxon>
        <taxon>Actinomycetota</taxon>
        <taxon>Actinomycetes</taxon>
        <taxon>Mycobacteriales</taxon>
        <taxon>Nocardiaceae</taxon>
        <taxon>Rhodococcus</taxon>
    </lineage>
</organism>
<dbReference type="RefSeq" id="WP_420163543.1">
    <property type="nucleotide sequence ID" value="NZ_JBDLNV010000002.1"/>
</dbReference>
<feature type="domain" description="A-factor biosynthesis hotdog" evidence="1">
    <location>
        <begin position="15"/>
        <end position="146"/>
    </location>
</feature>
<dbReference type="Gene3D" id="3.10.129.10">
    <property type="entry name" value="Hotdog Thioesterase"/>
    <property type="match status" value="1"/>
</dbReference>
<sequence>MVQALSFESTVPRRFVHRQSVSEVYLTDGIPVGEAGRFRLGAQWPRQHAFYRTCTDRYDTMLLGETIRQCAIYLGHMHYAVPLGHLFTMQTMRIEANLDRLAIGSSAAEVVIDAQVTEHARRGGRLSAFSVDVDFLVDGAVAGSAMAVAGVLTPDAYARIRWSGDRAPTVGRIPQPLPVLQSAVCVPDDRAVVLGIPPSGDGDGRWLLRVDPTHPVLFDHPSDHVPGVVVLEAARQSARLRLGWSCADVESLELRFRRFLELDEPTTVATELRDGEEGCVDIEFSQWGETKASGTIRLAVPTPTAEPTHAFAGLHRV</sequence>
<protein>
    <submittedName>
        <fullName evidence="2">ScbA/BarX family gamma-butyrolactone biosynthesis protein</fullName>
    </submittedName>
</protein>
<evidence type="ECO:0000259" key="1">
    <source>
        <dbReference type="Pfam" id="PF03756"/>
    </source>
</evidence>
<dbReference type="Proteomes" id="UP001629745">
    <property type="component" value="Unassembled WGS sequence"/>
</dbReference>
<evidence type="ECO:0000313" key="3">
    <source>
        <dbReference type="Proteomes" id="UP001629745"/>
    </source>
</evidence>
<accession>A0ABW9FCY0</accession>
<reference evidence="2 3" key="1">
    <citation type="submission" date="2023-11" db="EMBL/GenBank/DDBJ databases">
        <authorList>
            <person name="Val-Calvo J."/>
            <person name="Scortti M."/>
            <person name="Vazquez-Boland J."/>
        </authorList>
    </citation>
    <scope>NUCLEOTIDE SEQUENCE [LARGE SCALE GENOMIC DNA]</scope>
    <source>
        <strain evidence="2 3">PAM 2766</strain>
    </source>
</reference>
<dbReference type="InterPro" id="IPR005509">
    <property type="entry name" value="AfsA_hotdog_dom"/>
</dbReference>
<evidence type="ECO:0000313" key="2">
    <source>
        <dbReference type="EMBL" id="MFM1722973.1"/>
    </source>
</evidence>
<proteinExistence type="predicted"/>
<keyword evidence="3" id="KW-1185">Reference proteome</keyword>
<dbReference type="InterPro" id="IPR047757">
    <property type="entry name" value="AfsA-like"/>
</dbReference>
<dbReference type="EMBL" id="JBDLNV010000002">
    <property type="protein sequence ID" value="MFM1722973.1"/>
    <property type="molecule type" value="Genomic_DNA"/>
</dbReference>
<comment type="caution">
    <text evidence="2">The sequence shown here is derived from an EMBL/GenBank/DDBJ whole genome shotgun (WGS) entry which is preliminary data.</text>
</comment>
<name>A0ABW9FCY0_9NOCA</name>
<dbReference type="Pfam" id="PF03756">
    <property type="entry name" value="AfsA"/>
    <property type="match status" value="2"/>
</dbReference>
<gene>
    <name evidence="2" type="ORF">ABEU20_001534</name>
</gene>